<dbReference type="SUPFAM" id="SSF52540">
    <property type="entry name" value="P-loop containing nucleoside triphosphate hydrolases"/>
    <property type="match status" value="1"/>
</dbReference>
<dbReference type="RefSeq" id="WP_144729584.1">
    <property type="nucleotide sequence ID" value="NZ_ML675581.1"/>
</dbReference>
<dbReference type="NCBIfam" id="NF003078">
    <property type="entry name" value="PRK04004.1"/>
    <property type="match status" value="1"/>
</dbReference>
<dbReference type="CDD" id="cd03703">
    <property type="entry name" value="aeIF5B_II"/>
    <property type="match status" value="1"/>
</dbReference>
<comment type="caution">
    <text evidence="8">Lacks conserved residue(s) required for the propagation of feature annotation.</text>
</comment>
<name>A0A557SW60_9ARCH</name>
<dbReference type="GO" id="GO:0005525">
    <property type="term" value="F:GTP binding"/>
    <property type="evidence" value="ECO:0007669"/>
    <property type="project" value="UniProtKB-KW"/>
</dbReference>
<dbReference type="CDD" id="cd01887">
    <property type="entry name" value="IF2_eIF5B"/>
    <property type="match status" value="1"/>
</dbReference>
<comment type="caution">
    <text evidence="11">The sequence shown here is derived from an EMBL/GenBank/DDBJ whole genome shotgun (WGS) entry which is preliminary data.</text>
</comment>
<feature type="binding site" evidence="8">
    <location>
        <begin position="131"/>
        <end position="134"/>
    </location>
    <ligand>
        <name>GTP</name>
        <dbReference type="ChEBI" id="CHEBI:37565"/>
    </ligand>
</feature>
<feature type="domain" description="Tr-type G" evidence="10">
    <location>
        <begin position="3"/>
        <end position="226"/>
    </location>
</feature>
<dbReference type="Gene3D" id="3.40.50.10050">
    <property type="entry name" value="Translation initiation factor IF- 2, domain 3"/>
    <property type="match status" value="1"/>
</dbReference>
<keyword evidence="3 8" id="KW-0396">Initiation factor</keyword>
<organism evidence="11 12">
    <name type="scientific">Candidatus Nitrosocosmicus arcticus</name>
    <dbReference type="NCBI Taxonomy" id="2035267"/>
    <lineage>
        <taxon>Archaea</taxon>
        <taxon>Nitrososphaerota</taxon>
        <taxon>Nitrososphaeria</taxon>
        <taxon>Nitrososphaerales</taxon>
        <taxon>Nitrososphaeraceae</taxon>
        <taxon>Candidatus Nitrosocosmicus</taxon>
    </lineage>
</organism>
<dbReference type="HAMAP" id="MF_00100_A">
    <property type="entry name" value="IF_2_A"/>
    <property type="match status" value="1"/>
</dbReference>
<dbReference type="PANTHER" id="PTHR43381">
    <property type="entry name" value="TRANSLATION INITIATION FACTOR IF-2-RELATED"/>
    <property type="match status" value="1"/>
</dbReference>
<dbReference type="InterPro" id="IPR036925">
    <property type="entry name" value="TIF_IF2_dom3_sf"/>
</dbReference>
<dbReference type="InterPro" id="IPR023115">
    <property type="entry name" value="TIF_IF2_dom3"/>
</dbReference>
<dbReference type="GO" id="GO:0005737">
    <property type="term" value="C:cytoplasm"/>
    <property type="evidence" value="ECO:0007669"/>
    <property type="project" value="TreeGrafter"/>
</dbReference>
<evidence type="ECO:0000259" key="10">
    <source>
        <dbReference type="PROSITE" id="PS51722"/>
    </source>
</evidence>
<reference evidence="11 12" key="1">
    <citation type="journal article" date="2019" name="Front. Microbiol.">
        <title>Ammonia Oxidation by the Arctic Terrestrial Thaumarchaeote Candidatus Nitrosocosmicus arcticus Is Stimulated by Increasing Temperatures.</title>
        <authorList>
            <person name="Alves R.J.E."/>
            <person name="Kerou M."/>
            <person name="Zappe A."/>
            <person name="Bittner R."/>
            <person name="Abby S.S."/>
            <person name="Schmidt H.A."/>
            <person name="Pfeifer K."/>
            <person name="Schleper C."/>
        </authorList>
    </citation>
    <scope>NUCLEOTIDE SEQUENCE [LARGE SCALE GENOMIC DNA]</scope>
    <source>
        <strain evidence="11 12">Kfb</strain>
    </source>
</reference>
<gene>
    <name evidence="11" type="primary">aIF-2</name>
    <name evidence="8" type="synonym">infB</name>
    <name evidence="11" type="ORF">NARC_50021</name>
</gene>
<dbReference type="CDD" id="cd16266">
    <property type="entry name" value="IF2_aeIF5B_IV"/>
    <property type="match status" value="1"/>
</dbReference>
<evidence type="ECO:0000256" key="8">
    <source>
        <dbReference type="HAMAP-Rule" id="MF_00100"/>
    </source>
</evidence>
<dbReference type="InterPro" id="IPR027417">
    <property type="entry name" value="P-loop_NTPase"/>
</dbReference>
<sequence length="594" mass="65915">MHLRQPVVVVLGHVDSGKTSLLDKMRGTFVQSREAGGITQHIGASFFPIEIIQSLTGPLFKKLLSHDHAIPGLLVIDTPGHEVFANLRLRGGSAADIAIVVVDVNKGFEPQTIESINILKNRKVPFVVAINKVDRITGWKKGLTNFITEEIKVQPKEVQLDLDNKTYSVLGSLSQLGFNSEAFWRVKDFTKEVALVPVSASSGVGIPELLTVLIGLAQQFMIKKLERHEGSAKGIILEVNEEVGLGPSANVILLDGIIKQGDLVVVAKRNSVIVTRIKSLLLPKPLDEMRDPRDKFRHVDMVISAAGLKITSPDLDGVLAGSPLYGLAPTDDEAKIKNLVESEVKSALINTDSNGIILRCDTIGSIEAISEMLKKENIPIRSADIGQISRRDVMTASAVKEKDRYLGIILGFNVKVLEDAEKESFERDVKIFNEKVIYNLVRSYTDWVSYQKNHEDSILFNEISPICKFEFMKGYVFRRSDPAVFGAEITIGKMKQKMSIMNPEGKKVGVIHQIQDKGKSIEEATRGMQVAVSINGPQIGRQINEGDVFYTFLDSRQAKLLLNRFNNKLDEEEKVILDHIVTLRRKMDPAFGYI</sequence>
<dbReference type="SUPFAM" id="SSF50447">
    <property type="entry name" value="Translation proteins"/>
    <property type="match status" value="1"/>
</dbReference>
<evidence type="ECO:0000313" key="11">
    <source>
        <dbReference type="EMBL" id="TVP40840.1"/>
    </source>
</evidence>
<dbReference type="FunFam" id="3.40.50.300:FF:000112">
    <property type="entry name" value="Eukaryotic translation initiation factor 5B"/>
    <property type="match status" value="1"/>
</dbReference>
<accession>A0A557SW60</accession>
<dbReference type="NCBIfam" id="TIGR00491">
    <property type="entry name" value="aIF-2"/>
    <property type="match status" value="1"/>
</dbReference>
<keyword evidence="5 8" id="KW-0648">Protein biosynthesis</keyword>
<dbReference type="InterPro" id="IPR015760">
    <property type="entry name" value="TIF_IF2"/>
</dbReference>
<dbReference type="Pfam" id="PF00009">
    <property type="entry name" value="GTP_EFTU"/>
    <property type="match status" value="1"/>
</dbReference>
<evidence type="ECO:0000256" key="7">
    <source>
        <dbReference type="ARBA" id="ARBA00024852"/>
    </source>
</evidence>
<evidence type="ECO:0000313" key="12">
    <source>
        <dbReference type="Proteomes" id="UP000315289"/>
    </source>
</evidence>
<comment type="function">
    <text evidence="7 8 9">Function in general translation initiation by promoting the binding of the formylmethionine-tRNA to ribosomes. Seems to function along with eIF-2.</text>
</comment>
<dbReference type="InterPro" id="IPR009000">
    <property type="entry name" value="Transl_B-barrel_sf"/>
</dbReference>
<dbReference type="Pfam" id="PF11987">
    <property type="entry name" value="IF-2"/>
    <property type="match status" value="1"/>
</dbReference>
<feature type="binding site" evidence="8">
    <location>
        <begin position="77"/>
        <end position="81"/>
    </location>
    <ligand>
        <name>GTP</name>
        <dbReference type="ChEBI" id="CHEBI:37565"/>
    </ligand>
</feature>
<keyword evidence="4 8" id="KW-0547">Nucleotide-binding</keyword>
<dbReference type="GO" id="GO:0003743">
    <property type="term" value="F:translation initiation factor activity"/>
    <property type="evidence" value="ECO:0007669"/>
    <property type="project" value="UniProtKB-UniRule"/>
</dbReference>
<evidence type="ECO:0000256" key="9">
    <source>
        <dbReference type="RuleBase" id="RU000644"/>
    </source>
</evidence>
<protein>
    <recommendedName>
        <fullName evidence="2 8">Probable translation initiation factor IF-2</fullName>
    </recommendedName>
</protein>
<dbReference type="PROSITE" id="PS51722">
    <property type="entry name" value="G_TR_2"/>
    <property type="match status" value="1"/>
</dbReference>
<dbReference type="Gene3D" id="3.40.50.300">
    <property type="entry name" value="P-loop containing nucleotide triphosphate hydrolases"/>
    <property type="match status" value="1"/>
</dbReference>
<evidence type="ECO:0000256" key="2">
    <source>
        <dbReference type="ARBA" id="ARBA00020166"/>
    </source>
</evidence>
<evidence type="ECO:0000256" key="4">
    <source>
        <dbReference type="ARBA" id="ARBA00022741"/>
    </source>
</evidence>
<dbReference type="GO" id="GO:0003924">
    <property type="term" value="F:GTPase activity"/>
    <property type="evidence" value="ECO:0007669"/>
    <property type="project" value="UniProtKB-UniRule"/>
</dbReference>
<dbReference type="OrthoDB" id="30957at2157"/>
<dbReference type="InterPro" id="IPR000795">
    <property type="entry name" value="T_Tr_GTP-bd_dom"/>
</dbReference>
<dbReference type="PRINTS" id="PR00315">
    <property type="entry name" value="ELONGATNFCT"/>
</dbReference>
<dbReference type="Proteomes" id="UP000315289">
    <property type="component" value="Unassembled WGS sequence"/>
</dbReference>
<proteinExistence type="inferred from homology"/>
<dbReference type="NCBIfam" id="TIGR00231">
    <property type="entry name" value="small_GTP"/>
    <property type="match status" value="1"/>
</dbReference>
<evidence type="ECO:0000256" key="3">
    <source>
        <dbReference type="ARBA" id="ARBA00022540"/>
    </source>
</evidence>
<dbReference type="AlphaFoldDB" id="A0A557SW60"/>
<dbReference type="Gene3D" id="2.40.30.10">
    <property type="entry name" value="Translation factors"/>
    <property type="match status" value="2"/>
</dbReference>
<keyword evidence="12" id="KW-1185">Reference proteome</keyword>
<dbReference type="EMBL" id="VOAH01000005">
    <property type="protein sequence ID" value="TVP40840.1"/>
    <property type="molecule type" value="Genomic_DNA"/>
</dbReference>
<evidence type="ECO:0000256" key="6">
    <source>
        <dbReference type="ARBA" id="ARBA00023134"/>
    </source>
</evidence>
<dbReference type="SUPFAM" id="SSF52156">
    <property type="entry name" value="Initiation factor IF2/eIF5b, domain 3"/>
    <property type="match status" value="1"/>
</dbReference>
<evidence type="ECO:0000256" key="5">
    <source>
        <dbReference type="ARBA" id="ARBA00022917"/>
    </source>
</evidence>
<comment type="similarity">
    <text evidence="1 8 9">Belongs to the TRAFAC class translation factor GTPase superfamily. Classic translation factor GTPase family. IF-2 subfamily.</text>
</comment>
<dbReference type="FunFam" id="3.40.50.10050:FF:000001">
    <property type="entry name" value="Translation initiation factor IF-2"/>
    <property type="match status" value="1"/>
</dbReference>
<evidence type="ECO:0000256" key="1">
    <source>
        <dbReference type="ARBA" id="ARBA00007733"/>
    </source>
</evidence>
<keyword evidence="6 8" id="KW-0342">GTP-binding</keyword>
<dbReference type="InterPro" id="IPR005225">
    <property type="entry name" value="Small_GTP-bd"/>
</dbReference>
<dbReference type="PANTHER" id="PTHR43381:SF4">
    <property type="entry name" value="EUKARYOTIC TRANSLATION INITIATION FACTOR 5B"/>
    <property type="match status" value="1"/>
</dbReference>
<dbReference type="Pfam" id="PF14578">
    <property type="entry name" value="GTP_EFTU_D4"/>
    <property type="match status" value="1"/>
</dbReference>
<dbReference type="InterPro" id="IPR029459">
    <property type="entry name" value="EFTU-type"/>
</dbReference>
<dbReference type="InterPro" id="IPR004544">
    <property type="entry name" value="TF_aIF-2_arc"/>
</dbReference>